<dbReference type="AlphaFoldDB" id="A0A423VHV5"/>
<feature type="region of interest" description="Disordered" evidence="1">
    <location>
        <begin position="1"/>
        <end position="197"/>
    </location>
</feature>
<evidence type="ECO:0000256" key="1">
    <source>
        <dbReference type="SAM" id="MobiDB-lite"/>
    </source>
</evidence>
<evidence type="ECO:0000313" key="3">
    <source>
        <dbReference type="Proteomes" id="UP000284375"/>
    </source>
</evidence>
<feature type="compositionally biased region" description="Basic and acidic residues" evidence="1">
    <location>
        <begin position="127"/>
        <end position="136"/>
    </location>
</feature>
<feature type="region of interest" description="Disordered" evidence="1">
    <location>
        <begin position="259"/>
        <end position="292"/>
    </location>
</feature>
<feature type="compositionally biased region" description="Polar residues" evidence="1">
    <location>
        <begin position="47"/>
        <end position="63"/>
    </location>
</feature>
<dbReference type="OrthoDB" id="5233259at2759"/>
<organism evidence="2 3">
    <name type="scientific">Cytospora chrysosperma</name>
    <name type="common">Cytospora canker fungus</name>
    <name type="synonym">Sphaeria chrysosperma</name>
    <dbReference type="NCBI Taxonomy" id="252740"/>
    <lineage>
        <taxon>Eukaryota</taxon>
        <taxon>Fungi</taxon>
        <taxon>Dikarya</taxon>
        <taxon>Ascomycota</taxon>
        <taxon>Pezizomycotina</taxon>
        <taxon>Sordariomycetes</taxon>
        <taxon>Sordariomycetidae</taxon>
        <taxon>Diaporthales</taxon>
        <taxon>Cytosporaceae</taxon>
        <taxon>Cytospora</taxon>
    </lineage>
</organism>
<feature type="compositionally biased region" description="Basic and acidic residues" evidence="1">
    <location>
        <begin position="143"/>
        <end position="163"/>
    </location>
</feature>
<feature type="compositionally biased region" description="Acidic residues" evidence="1">
    <location>
        <begin position="346"/>
        <end position="356"/>
    </location>
</feature>
<feature type="compositionally biased region" description="Basic and acidic residues" evidence="1">
    <location>
        <begin position="357"/>
        <end position="371"/>
    </location>
</feature>
<feature type="compositionally biased region" description="Polar residues" evidence="1">
    <location>
        <begin position="262"/>
        <end position="271"/>
    </location>
</feature>
<evidence type="ECO:0000313" key="2">
    <source>
        <dbReference type="EMBL" id="ROV90543.1"/>
    </source>
</evidence>
<feature type="compositionally biased region" description="Basic and acidic residues" evidence="1">
    <location>
        <begin position="1"/>
        <end position="13"/>
    </location>
</feature>
<protein>
    <submittedName>
        <fullName evidence="2">Uncharacterized protein</fullName>
    </submittedName>
</protein>
<name>A0A423VHV5_CYTCH</name>
<keyword evidence="3" id="KW-1185">Reference proteome</keyword>
<gene>
    <name evidence="2" type="ORF">VSDG_07428</name>
</gene>
<reference evidence="2 3" key="1">
    <citation type="submission" date="2015-09" db="EMBL/GenBank/DDBJ databases">
        <title>Host preference determinants of Valsa canker pathogens revealed by comparative genomics.</title>
        <authorList>
            <person name="Yin Z."/>
            <person name="Huang L."/>
        </authorList>
    </citation>
    <scope>NUCLEOTIDE SEQUENCE [LARGE SCALE GENOMIC DNA]</scope>
    <source>
        <strain evidence="2 3">YSFL</strain>
    </source>
</reference>
<feature type="compositionally biased region" description="Polar residues" evidence="1">
    <location>
        <begin position="106"/>
        <end position="117"/>
    </location>
</feature>
<comment type="caution">
    <text evidence="2">The sequence shown here is derived from an EMBL/GenBank/DDBJ whole genome shotgun (WGS) entry which is preliminary data.</text>
</comment>
<feature type="compositionally biased region" description="Basic and acidic residues" evidence="1">
    <location>
        <begin position="405"/>
        <end position="423"/>
    </location>
</feature>
<dbReference type="Proteomes" id="UP000284375">
    <property type="component" value="Unassembled WGS sequence"/>
</dbReference>
<sequence>MAAKRADHTHADVDSALPQALTRRNMRDFNRAERQGEARKRGVPTPATKNSGREYQTSLSSPNLEAAHDTAQKDNTQAPGGKADVNKPLLQEPSSERVMKPHVGPETQQRKQGQNEARPSPGGKQMLAEEKAERMKMTGLELIAEKEARQEKEQREEVKKSDNAAEGPTRRQPAVCKPAPRASTKLPSGKPALPQVHPTDVASLFPPEFPRFQSVQNVNDIGAYLANASYIVSVGGPPVSDLRYGVILVPLGEERLLFGKQPDNTATQSVGDSVVGAGEEPHSPPQEAGQPDLHALDEDSAQFRRPRFASRAHNTESIATPAIQSPAHNAEDHGLEHVVNGNAVDADGDTQMGEEECFAHDEPEKLADTPNKKRQGTDTTTPAKKQKRASSRQATSKSQGVAKKPAGDTKKESSGAETSERPRALRSRKPLPGSGTRPSAGL</sequence>
<feature type="region of interest" description="Disordered" evidence="1">
    <location>
        <begin position="342"/>
        <end position="442"/>
    </location>
</feature>
<dbReference type="EMBL" id="LJZO01000049">
    <property type="protein sequence ID" value="ROV90543.1"/>
    <property type="molecule type" value="Genomic_DNA"/>
</dbReference>
<feature type="compositionally biased region" description="Basic and acidic residues" evidence="1">
    <location>
        <begin position="25"/>
        <end position="40"/>
    </location>
</feature>
<accession>A0A423VHV5</accession>
<proteinExistence type="predicted"/>